<gene>
    <name evidence="2" type="ORF">CROQUDRAFT_89809</name>
</gene>
<keyword evidence="3" id="KW-1185">Reference proteome</keyword>
<feature type="chain" id="PRO_5040108445" evidence="1">
    <location>
        <begin position="24"/>
        <end position="471"/>
    </location>
</feature>
<evidence type="ECO:0000313" key="2">
    <source>
        <dbReference type="EMBL" id="KAG0148778.1"/>
    </source>
</evidence>
<keyword evidence="1" id="KW-0732">Signal</keyword>
<feature type="signal peptide" evidence="1">
    <location>
        <begin position="1"/>
        <end position="23"/>
    </location>
</feature>
<reference evidence="2" key="1">
    <citation type="submission" date="2013-11" db="EMBL/GenBank/DDBJ databases">
        <title>Genome sequence of the fusiform rust pathogen reveals effectors for host alternation and coevolution with pine.</title>
        <authorList>
            <consortium name="DOE Joint Genome Institute"/>
            <person name="Smith K."/>
            <person name="Pendleton A."/>
            <person name="Kubisiak T."/>
            <person name="Anderson C."/>
            <person name="Salamov A."/>
            <person name="Aerts A."/>
            <person name="Riley R."/>
            <person name="Clum A."/>
            <person name="Lindquist E."/>
            <person name="Ence D."/>
            <person name="Campbell M."/>
            <person name="Kronenberg Z."/>
            <person name="Feau N."/>
            <person name="Dhillon B."/>
            <person name="Hamelin R."/>
            <person name="Burleigh J."/>
            <person name="Smith J."/>
            <person name="Yandell M."/>
            <person name="Nelson C."/>
            <person name="Grigoriev I."/>
            <person name="Davis J."/>
        </authorList>
    </citation>
    <scope>NUCLEOTIDE SEQUENCE</scope>
    <source>
        <strain evidence="2">G11</strain>
    </source>
</reference>
<organism evidence="2 3">
    <name type="scientific">Cronartium quercuum f. sp. fusiforme G11</name>
    <dbReference type="NCBI Taxonomy" id="708437"/>
    <lineage>
        <taxon>Eukaryota</taxon>
        <taxon>Fungi</taxon>
        <taxon>Dikarya</taxon>
        <taxon>Basidiomycota</taxon>
        <taxon>Pucciniomycotina</taxon>
        <taxon>Pucciniomycetes</taxon>
        <taxon>Pucciniales</taxon>
        <taxon>Coleosporiaceae</taxon>
        <taxon>Cronartium</taxon>
    </lineage>
</organism>
<sequence length="471" mass="55443">MLILLKISTLTILLLTTCNFIESLQIGVHPDPELLKAHSEEVLSRKSLRNKKYLEHVGGEVVPDNLHPQAEKYLPRTVGIEPLTKSEARSSPLVKVEKSRLTMPNTQTRAENRRNYWDTQKNRDEWSKEGIPFDAMDLMGEELTKTENGVSGTLLTQENREYWNRIRFRFGTIGERVRLKMVDWWVKHFKNRRCPINELEFKKERIGSDIPFWWDSEQMLEMVTKFPLDWMRMIEIGDLLAFNEKNPSFRIDPNQNNRIINGLIRVIEPDRAWQNYQPDPNTWLTRRADYKFKELFKDENHESLYETRISQILNVEVTRLEFKNILDNDILEDIEDYGWIPKVTRLEWLCAGLHPKSMSLYAASMVAGQSRTGVLPEYVYKAWIRWDPVTYTGSERSKGFAKAREYYSQLLGSEEFNKRLSNVIFQIGKLGQEDFWQGLGSLNFRLMLRSLSGIYNSKLMLATRYKLRRAT</sequence>
<protein>
    <submittedName>
        <fullName evidence="2">Uncharacterized protein</fullName>
    </submittedName>
</protein>
<dbReference type="EMBL" id="MU167233">
    <property type="protein sequence ID" value="KAG0148778.1"/>
    <property type="molecule type" value="Genomic_DNA"/>
</dbReference>
<evidence type="ECO:0000313" key="3">
    <source>
        <dbReference type="Proteomes" id="UP000886653"/>
    </source>
</evidence>
<dbReference type="Proteomes" id="UP000886653">
    <property type="component" value="Unassembled WGS sequence"/>
</dbReference>
<dbReference type="AlphaFoldDB" id="A0A9P6TFH6"/>
<proteinExistence type="predicted"/>
<comment type="caution">
    <text evidence="2">The sequence shown here is derived from an EMBL/GenBank/DDBJ whole genome shotgun (WGS) entry which is preliminary data.</text>
</comment>
<accession>A0A9P6TFH6</accession>
<name>A0A9P6TFH6_9BASI</name>
<evidence type="ECO:0000256" key="1">
    <source>
        <dbReference type="SAM" id="SignalP"/>
    </source>
</evidence>